<accession>T0HNH8</accession>
<feature type="domain" description="GP-PDE" evidence="1">
    <location>
        <begin position="12"/>
        <end position="240"/>
    </location>
</feature>
<dbReference type="PROSITE" id="PS51704">
    <property type="entry name" value="GP_PDE"/>
    <property type="match status" value="1"/>
</dbReference>
<name>T0HNH8_9SPHN</name>
<organism evidence="2 3">
    <name type="scientific">Sphingobium lactosutens DS20</name>
    <dbReference type="NCBI Taxonomy" id="1331060"/>
    <lineage>
        <taxon>Bacteria</taxon>
        <taxon>Pseudomonadati</taxon>
        <taxon>Pseudomonadota</taxon>
        <taxon>Alphaproteobacteria</taxon>
        <taxon>Sphingomonadales</taxon>
        <taxon>Sphingomonadaceae</taxon>
        <taxon>Sphingobium</taxon>
    </lineage>
</organism>
<dbReference type="Proteomes" id="UP000015531">
    <property type="component" value="Unassembled WGS sequence"/>
</dbReference>
<comment type="caution">
    <text evidence="2">The sequence shown here is derived from an EMBL/GenBank/DDBJ whole genome shotgun (WGS) entry which is preliminary data.</text>
</comment>
<protein>
    <recommendedName>
        <fullName evidence="1">GP-PDE domain-containing protein</fullName>
    </recommendedName>
</protein>
<dbReference type="InterPro" id="IPR017946">
    <property type="entry name" value="PLC-like_Pdiesterase_TIM-brl"/>
</dbReference>
<evidence type="ECO:0000259" key="1">
    <source>
        <dbReference type="PROSITE" id="PS51704"/>
    </source>
</evidence>
<evidence type="ECO:0000313" key="3">
    <source>
        <dbReference type="Proteomes" id="UP000015531"/>
    </source>
</evidence>
<dbReference type="GO" id="GO:0008081">
    <property type="term" value="F:phosphoric diester hydrolase activity"/>
    <property type="evidence" value="ECO:0007669"/>
    <property type="project" value="InterPro"/>
</dbReference>
<dbReference type="InterPro" id="IPR030395">
    <property type="entry name" value="GP_PDE_dom"/>
</dbReference>
<dbReference type="PATRIC" id="fig|1331060.3.peg.2410"/>
<proteinExistence type="predicted"/>
<dbReference type="AlphaFoldDB" id="T0HNH8"/>
<evidence type="ECO:0000313" key="2">
    <source>
        <dbReference type="EMBL" id="EQB14592.1"/>
    </source>
</evidence>
<dbReference type="PANTHER" id="PTHR46211">
    <property type="entry name" value="GLYCEROPHOSPHORYL DIESTER PHOSPHODIESTERASE"/>
    <property type="match status" value="1"/>
</dbReference>
<keyword evidence="3" id="KW-1185">Reference proteome</keyword>
<reference evidence="2 3" key="1">
    <citation type="journal article" date="2013" name="Genome Announc.">
        <title>Draft Genome Sequence of Sphingobium lactosutens Strain DS20T, Isolated from a Hexachlorocyclohexane Dumpsite.</title>
        <authorList>
            <person name="Kumar R."/>
            <person name="Dwivedi V."/>
            <person name="Negi V."/>
            <person name="Khurana J.P."/>
            <person name="Lal R."/>
        </authorList>
    </citation>
    <scope>NUCLEOTIDE SEQUENCE [LARGE SCALE GENOMIC DNA]</scope>
    <source>
        <strain evidence="2 3">DS20</strain>
    </source>
</reference>
<dbReference type="PANTHER" id="PTHR46211:SF1">
    <property type="entry name" value="GLYCEROPHOSPHODIESTER PHOSPHODIESTERASE, CYTOPLASMIC"/>
    <property type="match status" value="1"/>
</dbReference>
<gene>
    <name evidence="2" type="ORF">RLDS_12705</name>
</gene>
<dbReference type="Pfam" id="PF03009">
    <property type="entry name" value="GDPD"/>
    <property type="match status" value="1"/>
</dbReference>
<dbReference type="eggNOG" id="COG0584">
    <property type="taxonomic scope" value="Bacteria"/>
</dbReference>
<dbReference type="GO" id="GO:0006629">
    <property type="term" value="P:lipid metabolic process"/>
    <property type="evidence" value="ECO:0007669"/>
    <property type="project" value="InterPro"/>
</dbReference>
<dbReference type="Gene3D" id="3.20.20.190">
    <property type="entry name" value="Phosphatidylinositol (PI) phosphodiesterase"/>
    <property type="match status" value="1"/>
</dbReference>
<dbReference type="EMBL" id="ATDP01000090">
    <property type="protein sequence ID" value="EQB14592.1"/>
    <property type="molecule type" value="Genomic_DNA"/>
</dbReference>
<sequence length="240" mass="26199">MSGRLDTNFLTARPFAHRGWHGDGASENGMAAFRAAIAAGHGIECDVRMSRDGVAYVFHDSDLHRMAGRQGAIADQDAAQLDRARLPDGGAVPRLSDVLALCRGMTPLLVEIKTDGRPVAGVATAVARDLDAWPDAPVAIMAFNPLVLRWFAGHRPRQVRGLVVSQQNKGPMRGWVERTLALWLGRPDFLACDIRDLPSPFAERARRRGMPVLSWTVRSPADQARAARHADQIIHELGHG</sequence>
<dbReference type="SUPFAM" id="SSF51695">
    <property type="entry name" value="PLC-like phosphodiesterases"/>
    <property type="match status" value="1"/>
</dbReference>